<feature type="compositionally biased region" description="Polar residues" evidence="2">
    <location>
        <begin position="1665"/>
        <end position="1677"/>
    </location>
</feature>
<dbReference type="Proteomes" id="UP000036367">
    <property type="component" value="Unassembled WGS sequence"/>
</dbReference>
<comment type="caution">
    <text evidence="4">The sequence shown here is derived from an EMBL/GenBank/DDBJ whole genome shotgun (WGS) entry which is preliminary data.</text>
</comment>
<proteinExistence type="predicted"/>
<feature type="compositionally biased region" description="Low complexity" evidence="2">
    <location>
        <begin position="1166"/>
        <end position="1177"/>
    </location>
</feature>
<feature type="transmembrane region" description="Helical" evidence="3">
    <location>
        <begin position="46"/>
        <end position="67"/>
    </location>
</feature>
<dbReference type="EMBL" id="LECT01000031">
    <property type="protein sequence ID" value="KLU03809.1"/>
    <property type="molecule type" value="Genomic_DNA"/>
</dbReference>
<evidence type="ECO:0000313" key="5">
    <source>
        <dbReference type="Proteomes" id="UP000036367"/>
    </source>
</evidence>
<feature type="region of interest" description="Disordered" evidence="2">
    <location>
        <begin position="1665"/>
        <end position="1893"/>
    </location>
</feature>
<feature type="region of interest" description="Disordered" evidence="2">
    <location>
        <begin position="1047"/>
        <end position="1067"/>
    </location>
</feature>
<feature type="region of interest" description="Disordered" evidence="2">
    <location>
        <begin position="1166"/>
        <end position="1185"/>
    </location>
</feature>
<evidence type="ECO:0000256" key="3">
    <source>
        <dbReference type="SAM" id="Phobius"/>
    </source>
</evidence>
<organism evidence="4 5">
    <name type="scientific">Rhodopirellula islandica</name>
    <dbReference type="NCBI Taxonomy" id="595434"/>
    <lineage>
        <taxon>Bacteria</taxon>
        <taxon>Pseudomonadati</taxon>
        <taxon>Planctomycetota</taxon>
        <taxon>Planctomycetia</taxon>
        <taxon>Pirellulales</taxon>
        <taxon>Pirellulaceae</taxon>
        <taxon>Rhodopirellula</taxon>
    </lineage>
</organism>
<evidence type="ECO:0000313" key="4">
    <source>
        <dbReference type="EMBL" id="KLU03809.1"/>
    </source>
</evidence>
<feature type="compositionally biased region" description="Low complexity" evidence="2">
    <location>
        <begin position="1485"/>
        <end position="1495"/>
    </location>
</feature>
<name>A0A0J1EE82_RHOIS</name>
<feature type="compositionally biased region" description="Basic and acidic residues" evidence="2">
    <location>
        <begin position="1732"/>
        <end position="1741"/>
    </location>
</feature>
<evidence type="ECO:0000256" key="2">
    <source>
        <dbReference type="SAM" id="MobiDB-lite"/>
    </source>
</evidence>
<feature type="compositionally biased region" description="Low complexity" evidence="2">
    <location>
        <begin position="1714"/>
        <end position="1728"/>
    </location>
</feature>
<feature type="transmembrane region" description="Helical" evidence="3">
    <location>
        <begin position="73"/>
        <end position="91"/>
    </location>
</feature>
<reference evidence="4" key="1">
    <citation type="submission" date="2015-05" db="EMBL/GenBank/DDBJ databases">
        <title>Permanent draft genome of Rhodopirellula islandicus K833.</title>
        <authorList>
            <person name="Kizina J."/>
            <person name="Richter M."/>
            <person name="Glockner F.O."/>
            <person name="Harder J."/>
        </authorList>
    </citation>
    <scope>NUCLEOTIDE SEQUENCE [LARGE SCALE GENOMIC DNA]</scope>
    <source>
        <strain evidence="4">K833</strain>
    </source>
</reference>
<dbReference type="RefSeq" id="WP_047815501.1">
    <property type="nucleotide sequence ID" value="NZ_LECT01000031.1"/>
</dbReference>
<keyword evidence="3" id="KW-0812">Transmembrane</keyword>
<feature type="compositionally biased region" description="Basic and acidic residues" evidence="2">
    <location>
        <begin position="1536"/>
        <end position="1552"/>
    </location>
</feature>
<dbReference type="OrthoDB" id="219309at2"/>
<feature type="region of interest" description="Disordered" evidence="2">
    <location>
        <begin position="1192"/>
        <end position="1211"/>
    </location>
</feature>
<feature type="coiled-coil region" evidence="1">
    <location>
        <begin position="1303"/>
        <end position="1330"/>
    </location>
</feature>
<feature type="region of interest" description="Disordered" evidence="2">
    <location>
        <begin position="1412"/>
        <end position="1447"/>
    </location>
</feature>
<evidence type="ECO:0000256" key="1">
    <source>
        <dbReference type="SAM" id="Coils"/>
    </source>
</evidence>
<feature type="transmembrane region" description="Helical" evidence="3">
    <location>
        <begin position="168"/>
        <end position="188"/>
    </location>
</feature>
<feature type="compositionally biased region" description="Polar residues" evidence="2">
    <location>
        <begin position="1431"/>
        <end position="1441"/>
    </location>
</feature>
<feature type="compositionally biased region" description="Basic and acidic residues" evidence="2">
    <location>
        <begin position="1111"/>
        <end position="1121"/>
    </location>
</feature>
<keyword evidence="3" id="KW-1133">Transmembrane helix</keyword>
<dbReference type="STRING" id="595434.RISK_004216"/>
<feature type="region of interest" description="Disordered" evidence="2">
    <location>
        <begin position="878"/>
        <end position="900"/>
    </location>
</feature>
<feature type="compositionally biased region" description="Polar residues" evidence="2">
    <location>
        <begin position="1608"/>
        <end position="1622"/>
    </location>
</feature>
<keyword evidence="1" id="KW-0175">Coiled coil</keyword>
<accession>A0A0J1EE82</accession>
<feature type="compositionally biased region" description="Low complexity" evidence="2">
    <location>
        <begin position="1751"/>
        <end position="1858"/>
    </location>
</feature>
<feature type="compositionally biased region" description="Basic and acidic residues" evidence="2">
    <location>
        <begin position="1507"/>
        <end position="1518"/>
    </location>
</feature>
<feature type="compositionally biased region" description="Basic and acidic residues" evidence="2">
    <location>
        <begin position="1047"/>
        <end position="1066"/>
    </location>
</feature>
<feature type="region of interest" description="Disordered" evidence="2">
    <location>
        <begin position="1485"/>
        <end position="1552"/>
    </location>
</feature>
<feature type="region of interest" description="Disordered" evidence="2">
    <location>
        <begin position="1110"/>
        <end position="1147"/>
    </location>
</feature>
<feature type="region of interest" description="Disordered" evidence="2">
    <location>
        <begin position="1604"/>
        <end position="1623"/>
    </location>
</feature>
<protein>
    <submittedName>
        <fullName evidence="4">IgA-specific metalloendopeptidase</fullName>
    </submittedName>
</protein>
<keyword evidence="3" id="KW-0472">Membrane</keyword>
<gene>
    <name evidence="4" type="ORF">RISK_004216</name>
</gene>
<dbReference type="PATRIC" id="fig|595434.4.peg.3997"/>
<feature type="compositionally biased region" description="Low complexity" evidence="2">
    <location>
        <begin position="1678"/>
        <end position="1705"/>
    </location>
</feature>
<sequence>MSELPYGMLGELPRTNHQAPSELLPATRDALRAFARRRATLQACRGVAVGVTMLITAMIALALIDHFVRPSTLPRVLLSLLAYVAAGWAAYRNGIASAFQSSPAEVAGSFEIAQSKLRGQILSAVELSEVDHLNGSPDFRRKLQSHVADQMGDVEVRRLLPWKLIQQALWVLFSLLVAITALGLIPTLELPRRFARVLLPIAPIQRASLTKIHLLQPAPPSAMVAEGDLVGVMVEVDRLGRSDVWLEIRDELGQERQRMVRRSHEALANQTHDQAALDAPRLPTYSANLPVQQTSVEYRILAGDAETLWYTLTPQPRPRATSFVKEYQYPSHTKLPNKTVTENHGDLTAFVGTKVTMRVEFDQPVRDAEMRFSSRGSGFALASVSPEDQQFEITVPISTPGSYRLDATGSDTGLNNPFSPRYTIDPVIDRSPIAAWDESIPRRQIASPAAVLSLVGHLEDDIPMDYAIQQILLEGEGLTETKIDLKDPSSVVRVDLNWDLARFDGRENADAKLPSGSRLKTRLIAVDRAGHRGQSNWIDIFIAQLDFDPDRHHDLLAHQELTQQITPWFEELNQISQGMQNSMKAAIESPDTESFQLNPNLPAQLQQLRVRWESISGFNASADEISPAPDEAAPTSIRKLLASMDDPIRIDQWSRLDSAATFALEQTSLQYKTWQQIGEQFPNDDSVDQRKRLSSSHVGKLGMLTRLTSRSIEFTKAILAIELAMGLSQDMETIQTSAAMLGDADANIPITRLPGQSELLHQQLQQISDLLKSMEPDLPEEVQRHHEQIHRFVDQRTQVISDARDKLRTSQDGNAERPFRETMQQIAEEVKALRVHSLLHGNVANRIAAAMKEFTAESMGWAGQLATLNRIGKQWHDQQRKSKSLAERGDSNELAESKSVERLHQESFQGLRDTILNRLQQAERFEEARSDSQVTASSDLDLIARTLDAITADGFVSPESSDLDEVAFHDQVSKAVMTLDAGNQLHRFEKQWQFVADRERYPVNSADGIIHQPIRLEHIQVANEIPMAQVRHLGLDPRVADPLRDTRWNQDASQARDRLNRRRWESETPVSAAIPIESILKTYQSSWNDLDPMMEEAREFLRRLTPSLSDQAREAAEEAKQQSDAIEEDQSKRPESPEQVATEAESKFDDLKEQVSAIAEQLADRANNADYSQADDAQAARDADQAIAAMEQQTEQVASQLRENQPEEASQSLADLSKTLETIADHFEAIDEGEDASETRDALNELTPSSEANPSMDNQFDAAEAVAKANQMTPEQLLEQLEKKLPTDQPMQESLQDITKQTVRAAEQMIREAANEETSLRRNLERSDAEFSEQKRIARDELRSISDRADAVEKHLLAMAEQASGWSNENATQRAIEQIRDDLSQATQASKQAQNDAALLDDLQDANQSLREAVQDAAKQTAAINEKARQMQKQSLHNNEQSRAKAARQLEAMQRRGKNQYLQSLQNENQQWHRNVDEAGRRIQQAQNQERNAQRSLDQAKQQQKKHPGEEWAEKNVADKQAQVENAATAAAAAKQTRDLARESERQAKQRYEDARNRAVANLDAANPAAELLSRVTQQATEELQDLAESLDSNQESLAIDESLEPPASSNQPLAEQQQRLQHSVAMAAEELRRAARHEARLGNRTSAEKLDEVATEIEAVSQQPMNVAQESLQSGEASQANQQLAQAAEQLQAKADALAQQASSDPANREGDSSTASDDAPSSSQSQKLAKTLDELDRALHSPPPDPAGSDAQSDPSQTSQSQQTPENQTSDQSADGSAGESSSEASGSQQANQPNSPASPGQQQTSGQASSTLAEAAQQAIRNLAQQRQRQLQQIAQAGDPSQPSDQDSSQPSSPQANHPARGEGQARDNSLIDASDWNIADGDWGDLRERQTEEVIQDRKVRLPMTYRKAVQAYFEAVSAEAAKSSESKPRSDR</sequence>
<keyword evidence="5" id="KW-1185">Reference proteome</keyword>